<gene>
    <name evidence="2" type="primary">thiB</name>
    <name evidence="2" type="ORF">Mgrana_01098</name>
</gene>
<dbReference type="InterPro" id="IPR005948">
    <property type="entry name" value="ThiB-like"/>
</dbReference>
<evidence type="ECO:0000256" key="1">
    <source>
        <dbReference type="ARBA" id="ARBA00022729"/>
    </source>
</evidence>
<reference evidence="2 3" key="1">
    <citation type="submission" date="2018-08" db="EMBL/GenBank/DDBJ databases">
        <title>Meiothermus granaticius genome AF-68 sequencing project.</title>
        <authorList>
            <person name="Da Costa M.S."/>
            <person name="Albuquerque L."/>
            <person name="Raposo P."/>
            <person name="Froufe H.J.C."/>
            <person name="Barroso C.S."/>
            <person name="Egas C."/>
        </authorList>
    </citation>
    <scope>NUCLEOTIDE SEQUENCE [LARGE SCALE GENOMIC DNA]</scope>
    <source>
        <strain evidence="2 3">AF-68</strain>
    </source>
</reference>
<proteinExistence type="predicted"/>
<dbReference type="CDD" id="cd13545">
    <property type="entry name" value="PBP2_TbpA"/>
    <property type="match status" value="1"/>
</dbReference>
<dbReference type="GO" id="GO:0015888">
    <property type="term" value="P:thiamine transport"/>
    <property type="evidence" value="ECO:0007669"/>
    <property type="project" value="InterPro"/>
</dbReference>
<keyword evidence="3" id="KW-1185">Reference proteome</keyword>
<protein>
    <submittedName>
        <fullName evidence="2">Thiamine-binding periplasmic protein</fullName>
    </submittedName>
</protein>
<dbReference type="PANTHER" id="PTHR30006">
    <property type="entry name" value="THIAMINE-BINDING PERIPLASMIC PROTEIN-RELATED"/>
    <property type="match status" value="1"/>
</dbReference>
<accession>A0A399FBA0</accession>
<evidence type="ECO:0000313" key="2">
    <source>
        <dbReference type="EMBL" id="RIH92975.1"/>
    </source>
</evidence>
<dbReference type="Proteomes" id="UP000266178">
    <property type="component" value="Unassembled WGS sequence"/>
</dbReference>
<dbReference type="GO" id="GO:0030288">
    <property type="term" value="C:outer membrane-bounded periplasmic space"/>
    <property type="evidence" value="ECO:0007669"/>
    <property type="project" value="TreeGrafter"/>
</dbReference>
<comment type="caution">
    <text evidence="2">The sequence shown here is derived from an EMBL/GenBank/DDBJ whole genome shotgun (WGS) entry which is preliminary data.</text>
</comment>
<dbReference type="Gene3D" id="3.40.190.10">
    <property type="entry name" value="Periplasmic binding protein-like II"/>
    <property type="match status" value="2"/>
</dbReference>
<dbReference type="NCBIfam" id="TIGR01254">
    <property type="entry name" value="sfuA"/>
    <property type="match status" value="1"/>
</dbReference>
<dbReference type="EMBL" id="QWLB01000011">
    <property type="protein sequence ID" value="RIH92975.1"/>
    <property type="molecule type" value="Genomic_DNA"/>
</dbReference>
<dbReference type="GO" id="GO:0030976">
    <property type="term" value="F:thiamine pyrophosphate binding"/>
    <property type="evidence" value="ECO:0007669"/>
    <property type="project" value="TreeGrafter"/>
</dbReference>
<dbReference type="OrthoDB" id="9769319at2"/>
<evidence type="ECO:0000313" key="3">
    <source>
        <dbReference type="Proteomes" id="UP000266178"/>
    </source>
</evidence>
<dbReference type="PANTHER" id="PTHR30006:SF2">
    <property type="entry name" value="ABC TRANSPORTER SUBSTRATE-BINDING PROTEIN"/>
    <property type="match status" value="1"/>
</dbReference>
<dbReference type="GO" id="GO:0030975">
    <property type="term" value="F:thiamine binding"/>
    <property type="evidence" value="ECO:0007669"/>
    <property type="project" value="InterPro"/>
</dbReference>
<dbReference type="AlphaFoldDB" id="A0A399FBA0"/>
<name>A0A399FBA0_9DEIN</name>
<organism evidence="2 3">
    <name type="scientific">Meiothermus granaticius NBRC 107808</name>
    <dbReference type="NCBI Taxonomy" id="1227551"/>
    <lineage>
        <taxon>Bacteria</taxon>
        <taxon>Thermotogati</taxon>
        <taxon>Deinococcota</taxon>
        <taxon>Deinococci</taxon>
        <taxon>Thermales</taxon>
        <taxon>Thermaceae</taxon>
        <taxon>Meiothermus</taxon>
    </lineage>
</organism>
<dbReference type="SUPFAM" id="SSF53850">
    <property type="entry name" value="Periplasmic binding protein-like II"/>
    <property type="match status" value="1"/>
</dbReference>
<sequence>MLVKPKVRGWSLLLGAVLWGIGFQGFMTGWAQATTLTVLTHDSWAMDKGLVDQFEAQTGIKLRFLKGGDAGAMLNKAILSKGAPIADVIYGFDNTLLSRALAAGILQRYLSPQLKNLRAETLLDPQGYATPVDYGFVALNYDKDYFRNKPLPTRLADLAKPEFAKLLVVENPATSSPGLAFLLTTVAAFGEDRYLGFWADLRKNGVLVANGWSEAYYTHFTRAGGDRPLVVSYTTSPAAELFYSEARPKPSTPPTGNLLFPKGTFFQVEFAGILKGTQNLAAAQKFIDWLLSKPVQEAIPTQMWVFPALRGAALPEVFKWAETPSQPVRLSPEWIAANRDRWIEEWTRTVLQGQAPSR</sequence>
<dbReference type="Pfam" id="PF13343">
    <property type="entry name" value="SBP_bac_6"/>
    <property type="match status" value="1"/>
</dbReference>
<keyword evidence="1" id="KW-0732">Signal</keyword>